<dbReference type="Gene3D" id="3.50.40.10">
    <property type="entry name" value="Phenylalanyl-trna Synthetase, Chain B, domain 3"/>
    <property type="match status" value="1"/>
</dbReference>
<dbReference type="InterPro" id="IPR012094">
    <property type="entry name" value="tRNA_Ile_lys_synt"/>
</dbReference>
<evidence type="ECO:0000256" key="7">
    <source>
        <dbReference type="ARBA" id="ARBA00048539"/>
    </source>
</evidence>
<dbReference type="NCBIfam" id="TIGR02433">
    <property type="entry name" value="lysidine_TilS_C"/>
    <property type="match status" value="1"/>
</dbReference>
<keyword evidence="11" id="KW-1185">Reference proteome</keyword>
<comment type="subcellular location">
    <subcellularLocation>
        <location evidence="1 8">Cytoplasm</location>
    </subcellularLocation>
</comment>
<evidence type="ECO:0000256" key="1">
    <source>
        <dbReference type="ARBA" id="ARBA00004496"/>
    </source>
</evidence>
<dbReference type="InterPro" id="IPR014729">
    <property type="entry name" value="Rossmann-like_a/b/a_fold"/>
</dbReference>
<keyword evidence="4 8" id="KW-0819">tRNA processing</keyword>
<dbReference type="Pfam" id="PF11734">
    <property type="entry name" value="TilS_C"/>
    <property type="match status" value="1"/>
</dbReference>
<comment type="function">
    <text evidence="8">Ligates lysine onto the cytidine present at position 34 of the AUA codon-specific tRNA(Ile) that contains the anticodon CAU, in an ATP-dependent manner. Cytidine is converted to lysidine, thus changing the amino acid specificity of the tRNA from methionine to isoleucine.</text>
</comment>
<keyword evidence="2 8" id="KW-0963">Cytoplasm</keyword>
<accession>A0ABV2J7P6</accession>
<dbReference type="RefSeq" id="WP_354366806.1">
    <property type="nucleotide sequence ID" value="NZ_JBEPMA010000002.1"/>
</dbReference>
<dbReference type="Gene3D" id="3.40.50.620">
    <property type="entry name" value="HUPs"/>
    <property type="match status" value="1"/>
</dbReference>
<protein>
    <recommendedName>
        <fullName evidence="8">tRNA(Ile)-lysidine synthase</fullName>
        <ecNumber evidence="8">6.3.4.19</ecNumber>
    </recommendedName>
    <alternativeName>
        <fullName evidence="8">tRNA(Ile)-2-lysyl-cytidine synthase</fullName>
    </alternativeName>
    <alternativeName>
        <fullName evidence="8">tRNA(Ile)-lysidine synthetase</fullName>
    </alternativeName>
</protein>
<evidence type="ECO:0000313" key="10">
    <source>
        <dbReference type="EMBL" id="MET3616797.1"/>
    </source>
</evidence>
<feature type="domain" description="Lysidine-tRNA(Ile) synthetase C-terminal" evidence="9">
    <location>
        <begin position="366"/>
        <end position="438"/>
    </location>
</feature>
<evidence type="ECO:0000256" key="3">
    <source>
        <dbReference type="ARBA" id="ARBA00022598"/>
    </source>
</evidence>
<dbReference type="HAMAP" id="MF_01161">
    <property type="entry name" value="tRNA_Ile_lys_synt"/>
    <property type="match status" value="1"/>
</dbReference>
<comment type="domain">
    <text evidence="8">The N-terminal region contains the highly conserved SGGXDS motif, predicted to be a P-loop motif involved in ATP binding.</text>
</comment>
<dbReference type="InterPro" id="IPR011063">
    <property type="entry name" value="TilS/TtcA_N"/>
</dbReference>
<organism evidence="10 11">
    <name type="scientific">Peptoniphilus olsenii</name>
    <dbReference type="NCBI Taxonomy" id="411570"/>
    <lineage>
        <taxon>Bacteria</taxon>
        <taxon>Bacillati</taxon>
        <taxon>Bacillota</taxon>
        <taxon>Tissierellia</taxon>
        <taxon>Tissierellales</taxon>
        <taxon>Peptoniphilaceae</taxon>
        <taxon>Peptoniphilus</taxon>
    </lineage>
</organism>
<proteinExistence type="inferred from homology"/>
<gene>
    <name evidence="8" type="primary">tilS</name>
    <name evidence="10" type="ORF">ABID14_000422</name>
</gene>
<dbReference type="Proteomes" id="UP001549162">
    <property type="component" value="Unassembled WGS sequence"/>
</dbReference>
<dbReference type="PANTHER" id="PTHR43033:SF1">
    <property type="entry name" value="TRNA(ILE)-LYSIDINE SYNTHASE-RELATED"/>
    <property type="match status" value="1"/>
</dbReference>
<dbReference type="GO" id="GO:0032267">
    <property type="term" value="F:tRNA(Ile)-lysidine synthase activity"/>
    <property type="evidence" value="ECO:0007669"/>
    <property type="project" value="UniProtKB-EC"/>
</dbReference>
<keyword evidence="3 8" id="KW-0436">Ligase</keyword>
<dbReference type="EMBL" id="JBEPMA010000002">
    <property type="protein sequence ID" value="MET3616797.1"/>
    <property type="molecule type" value="Genomic_DNA"/>
</dbReference>
<dbReference type="InterPro" id="IPR012795">
    <property type="entry name" value="tRNA_Ile_lys_synt_N"/>
</dbReference>
<dbReference type="CDD" id="cd01992">
    <property type="entry name" value="TilS_N"/>
    <property type="match status" value="1"/>
</dbReference>
<evidence type="ECO:0000313" key="11">
    <source>
        <dbReference type="Proteomes" id="UP001549162"/>
    </source>
</evidence>
<feature type="binding site" evidence="8">
    <location>
        <begin position="26"/>
        <end position="31"/>
    </location>
    <ligand>
        <name>ATP</name>
        <dbReference type="ChEBI" id="CHEBI:30616"/>
    </ligand>
</feature>
<dbReference type="SUPFAM" id="SSF52402">
    <property type="entry name" value="Adenine nucleotide alpha hydrolases-like"/>
    <property type="match status" value="1"/>
</dbReference>
<evidence type="ECO:0000256" key="8">
    <source>
        <dbReference type="HAMAP-Rule" id="MF_01161"/>
    </source>
</evidence>
<dbReference type="SUPFAM" id="SSF82829">
    <property type="entry name" value="MesJ substrate recognition domain-like"/>
    <property type="match status" value="1"/>
</dbReference>
<dbReference type="InterPro" id="IPR012796">
    <property type="entry name" value="Lysidine-tRNA-synth_C"/>
</dbReference>
<evidence type="ECO:0000256" key="5">
    <source>
        <dbReference type="ARBA" id="ARBA00022741"/>
    </source>
</evidence>
<comment type="similarity">
    <text evidence="8">Belongs to the tRNA(Ile)-lysidine synthase family.</text>
</comment>
<evidence type="ECO:0000256" key="6">
    <source>
        <dbReference type="ARBA" id="ARBA00022840"/>
    </source>
</evidence>
<sequence length="445" mass="51910">MDNLFIESIQKSNILENNKKVTLAVSGGADSMYLFYNFVELKKILNLDILVCHLNHDVRDTATRDENFVKSKCAEFEIKCVTKTENMNEFAQENKISKEEAGRILRYRFFRQYSKDRIIVTAHNANDRAETLLFRLIRGTGINGLVGIKELRGGIYRPMLSISRDNIEKYLRDNNLEYIEDETNYEEIYTRNKIRLSLIPVLENYNPNIINALLRLSDNAKDAMNFIDDSVKSNFDKIIINGVICIEELNKVHEYLAKEIIKRLLEQKYGKGQIISRDNILKIYELKNFQSGKKIDLGNNIIARKSFDKIIFEEKKTSTEKSEKFPLEIGNNRNSFGEFKLKITDKKADIHRFNIMLDYDKIKGSLILRTRINGDRFKPLGMKGEKKLKDYFIDRKVDVNKRDNIALICDEEKILWVVGMDISEDAKIDNSTKKILHLEAKNDRY</sequence>
<comment type="caution">
    <text evidence="10">The sequence shown here is derived from an EMBL/GenBank/DDBJ whole genome shotgun (WGS) entry which is preliminary data.</text>
</comment>
<comment type="catalytic activity">
    <reaction evidence="7 8">
        <text>cytidine(34) in tRNA(Ile2) + L-lysine + ATP = lysidine(34) in tRNA(Ile2) + AMP + diphosphate + H(+)</text>
        <dbReference type="Rhea" id="RHEA:43744"/>
        <dbReference type="Rhea" id="RHEA-COMP:10625"/>
        <dbReference type="Rhea" id="RHEA-COMP:10670"/>
        <dbReference type="ChEBI" id="CHEBI:15378"/>
        <dbReference type="ChEBI" id="CHEBI:30616"/>
        <dbReference type="ChEBI" id="CHEBI:32551"/>
        <dbReference type="ChEBI" id="CHEBI:33019"/>
        <dbReference type="ChEBI" id="CHEBI:82748"/>
        <dbReference type="ChEBI" id="CHEBI:83665"/>
        <dbReference type="ChEBI" id="CHEBI:456215"/>
        <dbReference type="EC" id="6.3.4.19"/>
    </reaction>
</comment>
<evidence type="ECO:0000259" key="9">
    <source>
        <dbReference type="SMART" id="SM00977"/>
    </source>
</evidence>
<evidence type="ECO:0000256" key="2">
    <source>
        <dbReference type="ARBA" id="ARBA00022490"/>
    </source>
</evidence>
<keyword evidence="6 8" id="KW-0067">ATP-binding</keyword>
<dbReference type="EC" id="6.3.4.19" evidence="8"/>
<dbReference type="SUPFAM" id="SSF56037">
    <property type="entry name" value="PheT/TilS domain"/>
    <property type="match status" value="1"/>
</dbReference>
<dbReference type="PANTHER" id="PTHR43033">
    <property type="entry name" value="TRNA(ILE)-LYSIDINE SYNTHASE-RELATED"/>
    <property type="match status" value="1"/>
</dbReference>
<dbReference type="SMART" id="SM00977">
    <property type="entry name" value="TilS_C"/>
    <property type="match status" value="1"/>
</dbReference>
<dbReference type="NCBIfam" id="TIGR02432">
    <property type="entry name" value="lysidine_TilS_N"/>
    <property type="match status" value="1"/>
</dbReference>
<name>A0ABV2J7P6_9FIRM</name>
<evidence type="ECO:0000256" key="4">
    <source>
        <dbReference type="ARBA" id="ARBA00022694"/>
    </source>
</evidence>
<reference evidence="10 11" key="1">
    <citation type="submission" date="2024-06" db="EMBL/GenBank/DDBJ databases">
        <title>Genomic Encyclopedia of Type Strains, Phase IV (KMG-IV): sequencing the most valuable type-strain genomes for metagenomic binning, comparative biology and taxonomic classification.</title>
        <authorList>
            <person name="Goeker M."/>
        </authorList>
    </citation>
    <scope>NUCLEOTIDE SEQUENCE [LARGE SCALE GENOMIC DNA]</scope>
    <source>
        <strain evidence="10 11">DSM 21460</strain>
    </source>
</reference>
<keyword evidence="5 8" id="KW-0547">Nucleotide-binding</keyword>
<dbReference type="Pfam" id="PF01171">
    <property type="entry name" value="ATP_bind_3"/>
    <property type="match status" value="1"/>
</dbReference>
<dbReference type="InterPro" id="IPR020825">
    <property type="entry name" value="Phe-tRNA_synthase-like_B3/B4"/>
</dbReference>